<dbReference type="OrthoDB" id="3231188at2759"/>
<gene>
    <name evidence="1" type="ORF">PISMIDRAFT_15086</name>
</gene>
<proteinExistence type="predicted"/>
<organism evidence="1 2">
    <name type="scientific">Pisolithus microcarpus 441</name>
    <dbReference type="NCBI Taxonomy" id="765257"/>
    <lineage>
        <taxon>Eukaryota</taxon>
        <taxon>Fungi</taxon>
        <taxon>Dikarya</taxon>
        <taxon>Basidiomycota</taxon>
        <taxon>Agaricomycotina</taxon>
        <taxon>Agaricomycetes</taxon>
        <taxon>Agaricomycetidae</taxon>
        <taxon>Boletales</taxon>
        <taxon>Sclerodermatineae</taxon>
        <taxon>Pisolithaceae</taxon>
        <taxon>Pisolithus</taxon>
    </lineage>
</organism>
<protein>
    <submittedName>
        <fullName evidence="1">Unplaced genomic scaffold scaffold_143, whole genome shotgun sequence</fullName>
    </submittedName>
</protein>
<evidence type="ECO:0000313" key="1">
    <source>
        <dbReference type="EMBL" id="KIK17451.1"/>
    </source>
</evidence>
<dbReference type="EMBL" id="KN833827">
    <property type="protein sequence ID" value="KIK17451.1"/>
    <property type="molecule type" value="Genomic_DNA"/>
</dbReference>
<name>A0A0C9YLB9_9AGAM</name>
<dbReference type="Proteomes" id="UP000054018">
    <property type="component" value="Unassembled WGS sequence"/>
</dbReference>
<reference evidence="1 2" key="1">
    <citation type="submission" date="2014-04" db="EMBL/GenBank/DDBJ databases">
        <authorList>
            <consortium name="DOE Joint Genome Institute"/>
            <person name="Kuo A."/>
            <person name="Kohler A."/>
            <person name="Costa M.D."/>
            <person name="Nagy L.G."/>
            <person name="Floudas D."/>
            <person name="Copeland A."/>
            <person name="Barry K.W."/>
            <person name="Cichocki N."/>
            <person name="Veneault-Fourrey C."/>
            <person name="LaButti K."/>
            <person name="Lindquist E.A."/>
            <person name="Lipzen A."/>
            <person name="Lundell T."/>
            <person name="Morin E."/>
            <person name="Murat C."/>
            <person name="Sun H."/>
            <person name="Tunlid A."/>
            <person name="Henrissat B."/>
            <person name="Grigoriev I.V."/>
            <person name="Hibbett D.S."/>
            <person name="Martin F."/>
            <person name="Nordberg H.P."/>
            <person name="Cantor M.N."/>
            <person name="Hua S.X."/>
        </authorList>
    </citation>
    <scope>NUCLEOTIDE SEQUENCE [LARGE SCALE GENOMIC DNA]</scope>
    <source>
        <strain evidence="1 2">441</strain>
    </source>
</reference>
<reference evidence="2" key="2">
    <citation type="submission" date="2015-01" db="EMBL/GenBank/DDBJ databases">
        <title>Evolutionary Origins and Diversification of the Mycorrhizal Mutualists.</title>
        <authorList>
            <consortium name="DOE Joint Genome Institute"/>
            <consortium name="Mycorrhizal Genomics Consortium"/>
            <person name="Kohler A."/>
            <person name="Kuo A."/>
            <person name="Nagy L.G."/>
            <person name="Floudas D."/>
            <person name="Copeland A."/>
            <person name="Barry K.W."/>
            <person name="Cichocki N."/>
            <person name="Veneault-Fourrey C."/>
            <person name="LaButti K."/>
            <person name="Lindquist E.A."/>
            <person name="Lipzen A."/>
            <person name="Lundell T."/>
            <person name="Morin E."/>
            <person name="Murat C."/>
            <person name="Riley R."/>
            <person name="Ohm R."/>
            <person name="Sun H."/>
            <person name="Tunlid A."/>
            <person name="Henrissat B."/>
            <person name="Grigoriev I.V."/>
            <person name="Hibbett D.S."/>
            <person name="Martin F."/>
        </authorList>
    </citation>
    <scope>NUCLEOTIDE SEQUENCE [LARGE SCALE GENOMIC DNA]</scope>
    <source>
        <strain evidence="2">441</strain>
    </source>
</reference>
<dbReference type="STRING" id="765257.A0A0C9YLB9"/>
<dbReference type="AlphaFoldDB" id="A0A0C9YLB9"/>
<sequence length="170" mass="18953">MSLSSHSQSALSGLDSDVEDGCSDQIMSHSMVSSLRSQPIGLTEALRTTQLQLDVEQTHNCELKEQNTILEANKPKQARKNIPPKLLVYDGEIRILAKKYGVVTELFFLRTPMTDAISQPYPVNTPSFSTANHYATVLTEELSLVAELDASLPNHLHRIRNLNAFHDMVH</sequence>
<accession>A0A0C9YLB9</accession>
<dbReference type="HOGENOM" id="CLU_1571261_0_0_1"/>
<evidence type="ECO:0000313" key="2">
    <source>
        <dbReference type="Proteomes" id="UP000054018"/>
    </source>
</evidence>
<keyword evidence="2" id="KW-1185">Reference proteome</keyword>